<sequence>MDKIERIMKPIHKGFATLCLIYLLLVFITDIVLSPPILFAFFIVITLGRAGFRQSEGRKIDAAASLSLSLFFLAALVISLT</sequence>
<evidence type="ECO:0000313" key="3">
    <source>
        <dbReference type="Proteomes" id="UP000460949"/>
    </source>
</evidence>
<protein>
    <submittedName>
        <fullName evidence="2">Uncharacterized protein</fullName>
    </submittedName>
</protein>
<evidence type="ECO:0000256" key="1">
    <source>
        <dbReference type="SAM" id="Phobius"/>
    </source>
</evidence>
<gene>
    <name evidence="2" type="ORF">GLW04_14530</name>
</gene>
<dbReference type="AlphaFoldDB" id="A0A845E4E9"/>
<comment type="caution">
    <text evidence="2">The sequence shown here is derived from an EMBL/GenBank/DDBJ whole genome shotgun (WGS) entry which is preliminary data.</text>
</comment>
<dbReference type="RefSeq" id="WP_160838490.1">
    <property type="nucleotide sequence ID" value="NZ_WMET01000003.1"/>
</dbReference>
<keyword evidence="1" id="KW-1133">Transmembrane helix</keyword>
<feature type="transmembrane region" description="Helical" evidence="1">
    <location>
        <begin position="20"/>
        <end position="48"/>
    </location>
</feature>
<evidence type="ECO:0000313" key="2">
    <source>
        <dbReference type="EMBL" id="MYL21117.1"/>
    </source>
</evidence>
<proteinExistence type="predicted"/>
<accession>A0A845E4E9</accession>
<name>A0A845E4E9_9BACI</name>
<reference evidence="2 3" key="1">
    <citation type="submission" date="2019-11" db="EMBL/GenBank/DDBJ databases">
        <title>Genome sequences of 17 halophilic strains isolated from different environments.</title>
        <authorList>
            <person name="Furrow R.E."/>
        </authorList>
    </citation>
    <scope>NUCLEOTIDE SEQUENCE [LARGE SCALE GENOMIC DNA]</scope>
    <source>
        <strain evidence="2 3">22511_23_Filter</strain>
    </source>
</reference>
<dbReference type="Proteomes" id="UP000460949">
    <property type="component" value="Unassembled WGS sequence"/>
</dbReference>
<dbReference type="EMBL" id="WMET01000003">
    <property type="protein sequence ID" value="MYL21117.1"/>
    <property type="molecule type" value="Genomic_DNA"/>
</dbReference>
<keyword evidence="1" id="KW-0812">Transmembrane</keyword>
<feature type="transmembrane region" description="Helical" evidence="1">
    <location>
        <begin position="60"/>
        <end position="80"/>
    </location>
</feature>
<organism evidence="2 3">
    <name type="scientific">Halobacillus litoralis</name>
    <dbReference type="NCBI Taxonomy" id="45668"/>
    <lineage>
        <taxon>Bacteria</taxon>
        <taxon>Bacillati</taxon>
        <taxon>Bacillota</taxon>
        <taxon>Bacilli</taxon>
        <taxon>Bacillales</taxon>
        <taxon>Bacillaceae</taxon>
        <taxon>Halobacillus</taxon>
    </lineage>
</organism>
<keyword evidence="1" id="KW-0472">Membrane</keyword>